<dbReference type="Pfam" id="PF00723">
    <property type="entry name" value="Glyco_hydro_15"/>
    <property type="match status" value="1"/>
</dbReference>
<evidence type="ECO:0000259" key="1">
    <source>
        <dbReference type="Pfam" id="PF00723"/>
    </source>
</evidence>
<dbReference type="PANTHER" id="PTHR31616">
    <property type="entry name" value="TREHALASE"/>
    <property type="match status" value="1"/>
</dbReference>
<sequence length="610" mass="67534">MTRIEDYALLGDLHTAAMVSTTGSIDWLCLPRFDSPACFAALVDTPDAGHWTVAPVAGGPCTRRRYIGDTLVLETEWVTPEGTVRVIDFMPPRGHAPDVVRIVEGVRGTVAMHSELRLRFEYGRVVPWVRQHGDRTEALAGPNRVRLRTPVPTRGHEMNTVSDFTVRRGDRVPFVLTWNPSHEPPPKTVDAEDALADTLRFWTDWVAQGNPMRGAYRDPITRSLLTLKALTYKPTGGIVAAPTTSLPEQIGGPRNWDYRYCWLRDSTYTLQALISAGHLAEAKAWREWLLRAVAGDPARLQIMYALDGTRYIPEAELPWLAGYEHSTPVRTGNAASDQLQLDVWGETLDSLSLARNAGITAHDTAWDMQVALMDHLEGTWDQPDNGLWEMRGARRQFTHSKVLAWVGANRMAFAVRSRPDLEGPADRWEALADTIHADVLTHGYDADRNTFTQSYGEPGLDAALLMIPRVGFLPGKDPRVLGTIAAIQNGLTEDGLVKRYDTGDSDDGLVGGEGLFLACSFWLVDALHLAGRRTAATALFDRLLTLRNDVGLLSEEWDPVAKRQLGNTPQAFSHFPLVTSALQLHVGRGHRSNHPIVSNHLIAVPDHHDA</sequence>
<organism evidence="3 4">
    <name type="scientific">Tsukamurella soli</name>
    <dbReference type="NCBI Taxonomy" id="644556"/>
    <lineage>
        <taxon>Bacteria</taxon>
        <taxon>Bacillati</taxon>
        <taxon>Actinomycetota</taxon>
        <taxon>Actinomycetes</taxon>
        <taxon>Mycobacteriales</taxon>
        <taxon>Tsukamurellaceae</taxon>
        <taxon>Tsukamurella</taxon>
    </lineage>
</organism>
<dbReference type="InterPro" id="IPR011613">
    <property type="entry name" value="GH15-like"/>
</dbReference>
<protein>
    <submittedName>
        <fullName evidence="3">Glycoside hydrolase family 15 protein</fullName>
    </submittedName>
</protein>
<proteinExistence type="predicted"/>
<feature type="domain" description="Trehalase-like N-terminal" evidence="2">
    <location>
        <begin position="2"/>
        <end position="150"/>
    </location>
</feature>
<dbReference type="InterPro" id="IPR012341">
    <property type="entry name" value="6hp_glycosidase-like_sf"/>
</dbReference>
<keyword evidence="4" id="KW-1185">Reference proteome</keyword>
<keyword evidence="3" id="KW-0378">Hydrolase</keyword>
<dbReference type="InterPro" id="IPR045582">
    <property type="entry name" value="Trehalase-like_N"/>
</dbReference>
<dbReference type="SUPFAM" id="SSF48208">
    <property type="entry name" value="Six-hairpin glycosidases"/>
    <property type="match status" value="1"/>
</dbReference>
<accession>A0ABP8JPA0</accession>
<feature type="domain" description="GH15-like" evidence="1">
    <location>
        <begin position="215"/>
        <end position="581"/>
    </location>
</feature>
<reference evidence="4" key="1">
    <citation type="journal article" date="2019" name="Int. J. Syst. Evol. Microbiol.">
        <title>The Global Catalogue of Microorganisms (GCM) 10K type strain sequencing project: providing services to taxonomists for standard genome sequencing and annotation.</title>
        <authorList>
            <consortium name="The Broad Institute Genomics Platform"/>
            <consortium name="The Broad Institute Genome Sequencing Center for Infectious Disease"/>
            <person name="Wu L."/>
            <person name="Ma J."/>
        </authorList>
    </citation>
    <scope>NUCLEOTIDE SEQUENCE [LARGE SCALE GENOMIC DNA]</scope>
    <source>
        <strain evidence="4">JCM 17688</strain>
    </source>
</reference>
<dbReference type="Proteomes" id="UP001500635">
    <property type="component" value="Unassembled WGS sequence"/>
</dbReference>
<dbReference type="EMBL" id="BAABFR010000035">
    <property type="protein sequence ID" value="GAA4393949.1"/>
    <property type="molecule type" value="Genomic_DNA"/>
</dbReference>
<evidence type="ECO:0000259" key="2">
    <source>
        <dbReference type="Pfam" id="PF19291"/>
    </source>
</evidence>
<evidence type="ECO:0000313" key="3">
    <source>
        <dbReference type="EMBL" id="GAA4393949.1"/>
    </source>
</evidence>
<dbReference type="Gene3D" id="1.50.10.10">
    <property type="match status" value="1"/>
</dbReference>
<dbReference type="GO" id="GO:0016787">
    <property type="term" value="F:hydrolase activity"/>
    <property type="evidence" value="ECO:0007669"/>
    <property type="project" value="UniProtKB-KW"/>
</dbReference>
<dbReference type="PANTHER" id="PTHR31616:SF0">
    <property type="entry name" value="GLUCAN 1,4-ALPHA-GLUCOSIDASE"/>
    <property type="match status" value="1"/>
</dbReference>
<dbReference type="RefSeq" id="WP_344996060.1">
    <property type="nucleotide sequence ID" value="NZ_BAABFR010000035.1"/>
</dbReference>
<name>A0ABP8JPA0_9ACTN</name>
<comment type="caution">
    <text evidence="3">The sequence shown here is derived from an EMBL/GenBank/DDBJ whole genome shotgun (WGS) entry which is preliminary data.</text>
</comment>
<evidence type="ECO:0000313" key="4">
    <source>
        <dbReference type="Proteomes" id="UP001500635"/>
    </source>
</evidence>
<gene>
    <name evidence="3" type="ORF">GCM10023147_25180</name>
</gene>
<dbReference type="InterPro" id="IPR008928">
    <property type="entry name" value="6-hairpin_glycosidase_sf"/>
</dbReference>
<dbReference type="Pfam" id="PF19291">
    <property type="entry name" value="TREH_N"/>
    <property type="match status" value="1"/>
</dbReference>